<dbReference type="PROSITE" id="PS51462">
    <property type="entry name" value="NUDIX"/>
    <property type="match status" value="1"/>
</dbReference>
<dbReference type="EMBL" id="HBIU01008498">
    <property type="protein sequence ID" value="CAE0624743.1"/>
    <property type="molecule type" value="Transcribed_RNA"/>
</dbReference>
<dbReference type="InterPro" id="IPR000086">
    <property type="entry name" value="NUDIX_hydrolase_dom"/>
</dbReference>
<dbReference type="CDD" id="cd04692">
    <property type="entry name" value="NUDIX_Hydrolase"/>
    <property type="match status" value="1"/>
</dbReference>
<dbReference type="SUPFAM" id="SSF55811">
    <property type="entry name" value="Nudix"/>
    <property type="match status" value="1"/>
</dbReference>
<sequence length="303" mass="34268">MGILSFLSDVKITLKFLFLVGSLALHKYGTSVAFINHVRCTDFQKSGLSVPPSQTQDIVQNSEIPRQNRQPLIRTLMAKEVAVYAEGQDASELFALYNAPPPECDSNCCVPIKTGILKARGEVHRDGDWHRSVHIWIGDDKGNLMLQRRSKFKDTFPNCWDVSAGGHITGYDSVMETAVREVEEEVGLELPEQAFMHVCCVPSRLKGTTKRHGDFYDNEFQDMYLVIIEGLQLDDMTIAEGEVAEIKFMHYTEARKEYDAGNQLYVPRPKLYFKSLFEKMDKLFGGQTAVRRSPIPAQANTRP</sequence>
<dbReference type="GO" id="GO:0005737">
    <property type="term" value="C:cytoplasm"/>
    <property type="evidence" value="ECO:0007669"/>
    <property type="project" value="TreeGrafter"/>
</dbReference>
<accession>A0A6V2PJN3</accession>
<dbReference type="PANTHER" id="PTHR10885">
    <property type="entry name" value="ISOPENTENYL-DIPHOSPHATE DELTA-ISOMERASE"/>
    <property type="match status" value="1"/>
</dbReference>
<dbReference type="PANTHER" id="PTHR10885:SF20">
    <property type="entry name" value="NUDIX HYDROLASE DOMAIN-CONTAINING PROTEIN"/>
    <property type="match status" value="1"/>
</dbReference>
<dbReference type="GO" id="GO:0009240">
    <property type="term" value="P:isopentenyl diphosphate biosynthetic process"/>
    <property type="evidence" value="ECO:0007669"/>
    <property type="project" value="TreeGrafter"/>
</dbReference>
<evidence type="ECO:0000313" key="2">
    <source>
        <dbReference type="EMBL" id="CAE0624743.1"/>
    </source>
</evidence>
<evidence type="ECO:0000259" key="1">
    <source>
        <dbReference type="PROSITE" id="PS51462"/>
    </source>
</evidence>
<dbReference type="InterPro" id="IPR015797">
    <property type="entry name" value="NUDIX_hydrolase-like_dom_sf"/>
</dbReference>
<organism evidence="2">
    <name type="scientific">Heterosigma akashiwo</name>
    <name type="common">Chromophytic alga</name>
    <name type="synonym">Heterosigma carterae</name>
    <dbReference type="NCBI Taxonomy" id="2829"/>
    <lineage>
        <taxon>Eukaryota</taxon>
        <taxon>Sar</taxon>
        <taxon>Stramenopiles</taxon>
        <taxon>Ochrophyta</taxon>
        <taxon>Raphidophyceae</taxon>
        <taxon>Chattonellales</taxon>
        <taxon>Chattonellaceae</taxon>
        <taxon>Heterosigma</taxon>
    </lineage>
</organism>
<dbReference type="Gene3D" id="3.90.79.10">
    <property type="entry name" value="Nucleoside Triphosphate Pyrophosphohydrolase"/>
    <property type="match status" value="1"/>
</dbReference>
<proteinExistence type="predicted"/>
<dbReference type="GO" id="GO:0004452">
    <property type="term" value="F:isopentenyl-diphosphate delta-isomerase activity"/>
    <property type="evidence" value="ECO:0007669"/>
    <property type="project" value="TreeGrafter"/>
</dbReference>
<name>A0A6V2PJN3_HETAK</name>
<feature type="domain" description="Nudix hydrolase" evidence="1">
    <location>
        <begin position="128"/>
        <end position="271"/>
    </location>
</feature>
<dbReference type="Pfam" id="PF00293">
    <property type="entry name" value="NUDIX"/>
    <property type="match status" value="1"/>
</dbReference>
<reference evidence="2" key="1">
    <citation type="submission" date="2021-01" db="EMBL/GenBank/DDBJ databases">
        <authorList>
            <person name="Corre E."/>
            <person name="Pelletier E."/>
            <person name="Niang G."/>
            <person name="Scheremetjew M."/>
            <person name="Finn R."/>
            <person name="Kale V."/>
            <person name="Holt S."/>
            <person name="Cochrane G."/>
            <person name="Meng A."/>
            <person name="Brown T."/>
            <person name="Cohen L."/>
        </authorList>
    </citation>
    <scope>NUCLEOTIDE SEQUENCE</scope>
    <source>
        <strain evidence="2">CCMP3107</strain>
    </source>
</reference>
<gene>
    <name evidence="2" type="ORF">HAKA00212_LOCUS3410</name>
</gene>
<dbReference type="AlphaFoldDB" id="A0A6V2PJN3"/>
<protein>
    <recommendedName>
        <fullName evidence="1">Nudix hydrolase domain-containing protein</fullName>
    </recommendedName>
</protein>